<dbReference type="InterPro" id="IPR036388">
    <property type="entry name" value="WH-like_DNA-bd_sf"/>
</dbReference>
<accession>A0A841FKJ9</accession>
<evidence type="ECO:0000313" key="2">
    <source>
        <dbReference type="EMBL" id="MBB6033169.1"/>
    </source>
</evidence>
<dbReference type="SUPFAM" id="SSF46785">
    <property type="entry name" value="Winged helix' DNA-binding domain"/>
    <property type="match status" value="1"/>
</dbReference>
<evidence type="ECO:0000313" key="3">
    <source>
        <dbReference type="Proteomes" id="UP000548476"/>
    </source>
</evidence>
<dbReference type="PROSITE" id="PS50995">
    <property type="entry name" value="HTH_MARR_2"/>
    <property type="match status" value="1"/>
</dbReference>
<dbReference type="InterPro" id="IPR036390">
    <property type="entry name" value="WH_DNA-bd_sf"/>
</dbReference>
<dbReference type="InterPro" id="IPR039422">
    <property type="entry name" value="MarR/SlyA-like"/>
</dbReference>
<proteinExistence type="predicted"/>
<dbReference type="RefSeq" id="WP_203685948.1">
    <property type="nucleotide sequence ID" value="NZ_BONT01000023.1"/>
</dbReference>
<dbReference type="PANTHER" id="PTHR33164">
    <property type="entry name" value="TRANSCRIPTIONAL REGULATOR, MARR FAMILY"/>
    <property type="match status" value="1"/>
</dbReference>
<reference evidence="2 3" key="1">
    <citation type="submission" date="2020-08" db="EMBL/GenBank/DDBJ databases">
        <title>Genomic Encyclopedia of Type Strains, Phase IV (KMG-IV): sequencing the most valuable type-strain genomes for metagenomic binning, comparative biology and taxonomic classification.</title>
        <authorList>
            <person name="Goeker M."/>
        </authorList>
    </citation>
    <scope>NUCLEOTIDE SEQUENCE [LARGE SCALE GENOMIC DNA]</scope>
    <source>
        <strain evidence="2 3">YIM 65646</strain>
    </source>
</reference>
<sequence length="158" mass="16654">MDPVDALIATWRSELPEALGPASELSKRIMILGARLERATRELLPSLGLTIAGFDIVVGLRRAGKPHRLKPNELARSLLLSTGGTSNAVNQLESQGLVRRIADPADARSTWIELTAEGVALAERAVLANTAAHAKVFAGVPAEDMDAAAGALRRVFGG</sequence>
<organism evidence="2 3">
    <name type="scientific">Phytomonospora endophytica</name>
    <dbReference type="NCBI Taxonomy" id="714109"/>
    <lineage>
        <taxon>Bacteria</taxon>
        <taxon>Bacillati</taxon>
        <taxon>Actinomycetota</taxon>
        <taxon>Actinomycetes</taxon>
        <taxon>Micromonosporales</taxon>
        <taxon>Micromonosporaceae</taxon>
        <taxon>Phytomonospora</taxon>
    </lineage>
</organism>
<dbReference type="Pfam" id="PF12802">
    <property type="entry name" value="MarR_2"/>
    <property type="match status" value="1"/>
</dbReference>
<comment type="caution">
    <text evidence="2">The sequence shown here is derived from an EMBL/GenBank/DDBJ whole genome shotgun (WGS) entry which is preliminary data.</text>
</comment>
<dbReference type="GO" id="GO:0006950">
    <property type="term" value="P:response to stress"/>
    <property type="evidence" value="ECO:0007669"/>
    <property type="project" value="TreeGrafter"/>
</dbReference>
<keyword evidence="2" id="KW-0238">DNA-binding</keyword>
<dbReference type="Gene3D" id="1.10.10.10">
    <property type="entry name" value="Winged helix-like DNA-binding domain superfamily/Winged helix DNA-binding domain"/>
    <property type="match status" value="1"/>
</dbReference>
<protein>
    <submittedName>
        <fullName evidence="2">DNA-binding MarR family transcriptional regulator</fullName>
    </submittedName>
</protein>
<dbReference type="GO" id="GO:0003700">
    <property type="term" value="F:DNA-binding transcription factor activity"/>
    <property type="evidence" value="ECO:0007669"/>
    <property type="project" value="InterPro"/>
</dbReference>
<dbReference type="InterPro" id="IPR000835">
    <property type="entry name" value="HTH_MarR-typ"/>
</dbReference>
<feature type="domain" description="HTH marR-type" evidence="1">
    <location>
        <begin position="22"/>
        <end position="157"/>
    </location>
</feature>
<dbReference type="SMART" id="SM00347">
    <property type="entry name" value="HTH_MARR"/>
    <property type="match status" value="1"/>
</dbReference>
<keyword evidence="3" id="KW-1185">Reference proteome</keyword>
<dbReference type="GO" id="GO:0003677">
    <property type="term" value="F:DNA binding"/>
    <property type="evidence" value="ECO:0007669"/>
    <property type="project" value="UniProtKB-KW"/>
</dbReference>
<dbReference type="PANTHER" id="PTHR33164:SF104">
    <property type="entry name" value="TRANSCRIPTIONAL REGULATORY PROTEIN"/>
    <property type="match status" value="1"/>
</dbReference>
<name>A0A841FKJ9_9ACTN</name>
<dbReference type="AlphaFoldDB" id="A0A841FKJ9"/>
<dbReference type="Proteomes" id="UP000548476">
    <property type="component" value="Unassembled WGS sequence"/>
</dbReference>
<evidence type="ECO:0000259" key="1">
    <source>
        <dbReference type="PROSITE" id="PS50995"/>
    </source>
</evidence>
<dbReference type="EMBL" id="JACHGT010000002">
    <property type="protein sequence ID" value="MBB6033169.1"/>
    <property type="molecule type" value="Genomic_DNA"/>
</dbReference>
<dbReference type="PRINTS" id="PR00598">
    <property type="entry name" value="HTHMARR"/>
</dbReference>
<gene>
    <name evidence="2" type="ORF">HNR73_001016</name>
</gene>